<feature type="transmembrane region" description="Helical" evidence="1">
    <location>
        <begin position="33"/>
        <end position="49"/>
    </location>
</feature>
<sequence>MSAARIFKWITGILEAVLAIPMLGGLVILGNGYAPLGLMLILHIITMVISSRNRVKKYGSVLGIITSCLGWIPILGWILHAVTAIALIWDASKNDAGQAKAS</sequence>
<keyword evidence="1" id="KW-0472">Membrane</keyword>
<dbReference type="Proteomes" id="UP001597282">
    <property type="component" value="Unassembled WGS sequence"/>
</dbReference>
<accession>A0ABW4CC97</accession>
<name>A0ABW4CC97_9BACL</name>
<protein>
    <recommendedName>
        <fullName evidence="4">DUF4233 domain-containing protein</fullName>
    </recommendedName>
</protein>
<organism evidence="2 3">
    <name type="scientific">Kroppenstedtia sanguinis</name>
    <dbReference type="NCBI Taxonomy" id="1380684"/>
    <lineage>
        <taxon>Bacteria</taxon>
        <taxon>Bacillati</taxon>
        <taxon>Bacillota</taxon>
        <taxon>Bacilli</taxon>
        <taxon>Bacillales</taxon>
        <taxon>Thermoactinomycetaceae</taxon>
        <taxon>Kroppenstedtia</taxon>
    </lineage>
</organism>
<keyword evidence="3" id="KW-1185">Reference proteome</keyword>
<proteinExistence type="predicted"/>
<evidence type="ECO:0000313" key="2">
    <source>
        <dbReference type="EMBL" id="MFD1428382.1"/>
    </source>
</evidence>
<keyword evidence="1" id="KW-1133">Transmembrane helix</keyword>
<feature type="transmembrane region" description="Helical" evidence="1">
    <location>
        <begin position="61"/>
        <end position="89"/>
    </location>
</feature>
<feature type="transmembrane region" description="Helical" evidence="1">
    <location>
        <begin position="7"/>
        <end position="27"/>
    </location>
</feature>
<comment type="caution">
    <text evidence="2">The sequence shown here is derived from an EMBL/GenBank/DDBJ whole genome shotgun (WGS) entry which is preliminary data.</text>
</comment>
<evidence type="ECO:0000256" key="1">
    <source>
        <dbReference type="SAM" id="Phobius"/>
    </source>
</evidence>
<dbReference type="EMBL" id="JBHTNU010000022">
    <property type="protein sequence ID" value="MFD1428382.1"/>
    <property type="molecule type" value="Genomic_DNA"/>
</dbReference>
<keyword evidence="1" id="KW-0812">Transmembrane</keyword>
<evidence type="ECO:0000313" key="3">
    <source>
        <dbReference type="Proteomes" id="UP001597282"/>
    </source>
</evidence>
<dbReference type="RefSeq" id="WP_380167230.1">
    <property type="nucleotide sequence ID" value="NZ_JBHTNU010000022.1"/>
</dbReference>
<reference evidence="3" key="1">
    <citation type="journal article" date="2019" name="Int. J. Syst. Evol. Microbiol.">
        <title>The Global Catalogue of Microorganisms (GCM) 10K type strain sequencing project: providing services to taxonomists for standard genome sequencing and annotation.</title>
        <authorList>
            <consortium name="The Broad Institute Genomics Platform"/>
            <consortium name="The Broad Institute Genome Sequencing Center for Infectious Disease"/>
            <person name="Wu L."/>
            <person name="Ma J."/>
        </authorList>
    </citation>
    <scope>NUCLEOTIDE SEQUENCE [LARGE SCALE GENOMIC DNA]</scope>
    <source>
        <strain evidence="3">S1</strain>
    </source>
</reference>
<gene>
    <name evidence="2" type="ORF">ACFQ4Y_15870</name>
</gene>
<evidence type="ECO:0008006" key="4">
    <source>
        <dbReference type="Google" id="ProtNLM"/>
    </source>
</evidence>